<dbReference type="SUPFAM" id="SSF53822">
    <property type="entry name" value="Periplasmic binding protein-like I"/>
    <property type="match status" value="1"/>
</dbReference>
<dbReference type="EMBL" id="BMYX01000023">
    <property type="protein sequence ID" value="GGY26781.1"/>
    <property type="molecule type" value="Genomic_DNA"/>
</dbReference>
<organism evidence="3 4">
    <name type="scientific">Paludibacterium paludis</name>
    <dbReference type="NCBI Taxonomy" id="1225769"/>
    <lineage>
        <taxon>Bacteria</taxon>
        <taxon>Pseudomonadati</taxon>
        <taxon>Pseudomonadota</taxon>
        <taxon>Betaproteobacteria</taxon>
        <taxon>Neisseriales</taxon>
        <taxon>Chromobacteriaceae</taxon>
        <taxon>Paludibacterium</taxon>
    </lineage>
</organism>
<dbReference type="InterPro" id="IPR028082">
    <property type="entry name" value="Peripla_BP_I"/>
</dbReference>
<gene>
    <name evidence="3" type="ORF">GCM10011289_32950</name>
</gene>
<keyword evidence="4" id="KW-1185">Reference proteome</keyword>
<feature type="signal peptide" evidence="1">
    <location>
        <begin position="1"/>
        <end position="25"/>
    </location>
</feature>
<evidence type="ECO:0000256" key="1">
    <source>
        <dbReference type="SAM" id="SignalP"/>
    </source>
</evidence>
<comment type="caution">
    <text evidence="3">The sequence shown here is derived from an EMBL/GenBank/DDBJ whole genome shotgun (WGS) entry which is preliminary data.</text>
</comment>
<protein>
    <submittedName>
        <fullName evidence="3">Sugar ABC transporter substrate-binding protein</fullName>
    </submittedName>
</protein>
<dbReference type="AlphaFoldDB" id="A0A918P6L4"/>
<dbReference type="InterPro" id="IPR025997">
    <property type="entry name" value="SBP_2_dom"/>
</dbReference>
<keyword evidence="1" id="KW-0732">Signal</keyword>
<evidence type="ECO:0000313" key="3">
    <source>
        <dbReference type="EMBL" id="GGY26781.1"/>
    </source>
</evidence>
<reference evidence="3" key="1">
    <citation type="journal article" date="2014" name="Int. J. Syst. Evol. Microbiol.">
        <title>Complete genome sequence of Corynebacterium casei LMG S-19264T (=DSM 44701T), isolated from a smear-ripened cheese.</title>
        <authorList>
            <consortium name="US DOE Joint Genome Institute (JGI-PGF)"/>
            <person name="Walter F."/>
            <person name="Albersmeier A."/>
            <person name="Kalinowski J."/>
            <person name="Ruckert C."/>
        </authorList>
    </citation>
    <scope>NUCLEOTIDE SEQUENCE</scope>
    <source>
        <strain evidence="3">KCTC 32182</strain>
    </source>
</reference>
<sequence length="349" mass="37475">MKILRSVRVLTLVVASLGVGGQADADGAWAGPTAGPPGQPGKAVVFLAQDFRNGGIASVYRAFANAARQLGWTVTAVDGRDDLVRIRQAFDAAIARKADAIILGGVQARGPEDEIARVRQAGIVLVGWHAVATPGPGRGLFANVTTDPREVARIAAEYVTRNAKRPGVVIFSDDRFDIANAKVQSMRDVIQACRRCELLTVENVKLSEVGARMKGAVARLNARFGARWTHSLAINDLYFDEINYPLLEAGRRDIENISAGDGSARAIGRIRAGQSQQVATVAEPVNEQGWQLADELNRAFAGVPPSGYVSRPILVTRPVLSGLGSAQIDSRLPYAEAYQRIWMGKEGKR</sequence>
<reference evidence="3" key="2">
    <citation type="submission" date="2020-09" db="EMBL/GenBank/DDBJ databases">
        <authorList>
            <person name="Sun Q."/>
            <person name="Kim S."/>
        </authorList>
    </citation>
    <scope>NUCLEOTIDE SEQUENCE</scope>
    <source>
        <strain evidence="3">KCTC 32182</strain>
    </source>
</reference>
<dbReference type="Gene3D" id="3.40.50.2300">
    <property type="match status" value="2"/>
</dbReference>
<dbReference type="Proteomes" id="UP000645257">
    <property type="component" value="Unassembled WGS sequence"/>
</dbReference>
<evidence type="ECO:0000313" key="4">
    <source>
        <dbReference type="Proteomes" id="UP000645257"/>
    </source>
</evidence>
<name>A0A918P6L4_9NEIS</name>
<proteinExistence type="predicted"/>
<evidence type="ECO:0000259" key="2">
    <source>
        <dbReference type="Pfam" id="PF13407"/>
    </source>
</evidence>
<accession>A0A918P6L4</accession>
<dbReference type="Pfam" id="PF13407">
    <property type="entry name" value="Peripla_BP_4"/>
    <property type="match status" value="1"/>
</dbReference>
<feature type="chain" id="PRO_5037134458" evidence="1">
    <location>
        <begin position="26"/>
        <end position="349"/>
    </location>
</feature>
<dbReference type="RefSeq" id="WP_189536365.1">
    <property type="nucleotide sequence ID" value="NZ_BMYX01000023.1"/>
</dbReference>
<feature type="domain" description="Periplasmic binding protein" evidence="2">
    <location>
        <begin position="45"/>
        <end position="299"/>
    </location>
</feature>